<name>A0A2N3LAF4_9PROT</name>
<comment type="caution">
    <text evidence="5">The sequence shown here is derived from an EMBL/GenBank/DDBJ whole genome shotgun (WGS) entry which is preliminary data.</text>
</comment>
<evidence type="ECO:0000256" key="3">
    <source>
        <dbReference type="PIRSR" id="PIRSR002825-1"/>
    </source>
</evidence>
<evidence type="ECO:0000313" key="6">
    <source>
        <dbReference type="Proteomes" id="UP000233332"/>
    </source>
</evidence>
<dbReference type="Gene3D" id="3.40.190.10">
    <property type="entry name" value="Periplasmic binding protein-like II"/>
    <property type="match status" value="2"/>
</dbReference>
<sequence length="338" mass="37202">MDIGKLVSAAVFGVTVMAATAASAQEVNVYSLRQAFLVEPLFEKFTEQTGVKVNVIFAEKGLVERIKQEGVNSPADVLMTVDISRIQQAVDAGVTETLTNDVLATNIPAHLRDPEGHWFALTQRGRAIYASKDRVAEGEITSYEDLADPKWEGRICTRSGAHVYNVALFASMIAVHGEEKAKTWLEGLKSNLARKPQGNDRAQVKAIKEGECDLAIGNTYYYGKMLENEEQRPWAEAVNIVFPNQDGRGMSMNISGMSLIKGAPNQENAVKLMEFLSDDVAQKIYAEVNYEYPVKSGVEWAENVKSWGTFKADTVSLAEIARLTPAAIKMVDEIGYNE</sequence>
<evidence type="ECO:0000256" key="2">
    <source>
        <dbReference type="ARBA" id="ARBA00022729"/>
    </source>
</evidence>
<feature type="binding site" evidence="3">
    <location>
        <position position="220"/>
    </location>
    <ligand>
        <name>Fe cation</name>
        <dbReference type="ChEBI" id="CHEBI:24875"/>
    </ligand>
</feature>
<dbReference type="PANTHER" id="PTHR30006">
    <property type="entry name" value="THIAMINE-BINDING PERIPLASMIC PROTEIN-RELATED"/>
    <property type="match status" value="1"/>
</dbReference>
<dbReference type="Proteomes" id="UP000233332">
    <property type="component" value="Unassembled WGS sequence"/>
</dbReference>
<dbReference type="InterPro" id="IPR026045">
    <property type="entry name" value="Ferric-bd"/>
</dbReference>
<organism evidence="5 6">
    <name type="scientific">Thalassospira lohafexi</name>
    <dbReference type="NCBI Taxonomy" id="744227"/>
    <lineage>
        <taxon>Bacteria</taxon>
        <taxon>Pseudomonadati</taxon>
        <taxon>Pseudomonadota</taxon>
        <taxon>Alphaproteobacteria</taxon>
        <taxon>Rhodospirillales</taxon>
        <taxon>Thalassospiraceae</taxon>
        <taxon>Thalassospira</taxon>
    </lineage>
</organism>
<evidence type="ECO:0000313" key="5">
    <source>
        <dbReference type="EMBL" id="PKR59759.1"/>
    </source>
</evidence>
<comment type="similarity">
    <text evidence="1">Belongs to the bacterial solute-binding protein 1 family.</text>
</comment>
<dbReference type="CDD" id="cd13542">
    <property type="entry name" value="PBP2_FutA1_ilke"/>
    <property type="match status" value="1"/>
</dbReference>
<feature type="binding site" evidence="3">
    <location>
        <position position="221"/>
    </location>
    <ligand>
        <name>Fe cation</name>
        <dbReference type="ChEBI" id="CHEBI:24875"/>
    </ligand>
</feature>
<dbReference type="Pfam" id="PF13343">
    <property type="entry name" value="SBP_bac_6"/>
    <property type="match status" value="1"/>
</dbReference>
<gene>
    <name evidence="5" type="ORF">COO92_04180</name>
</gene>
<protein>
    <submittedName>
        <fullName evidence="5">Iron ABC transporter substrate-binding protein</fullName>
    </submittedName>
</protein>
<keyword evidence="3" id="KW-0479">Metal-binding</keyword>
<accession>A0A2N3LAF4</accession>
<feature type="signal peptide" evidence="4">
    <location>
        <begin position="1"/>
        <end position="24"/>
    </location>
</feature>
<dbReference type="PANTHER" id="PTHR30006:SF15">
    <property type="entry name" value="IRON-UTILIZATION PERIPLASMIC PROTEIN"/>
    <property type="match status" value="1"/>
</dbReference>
<proteinExistence type="inferred from homology"/>
<keyword evidence="2 4" id="KW-0732">Signal</keyword>
<dbReference type="PIRSF" id="PIRSF002825">
    <property type="entry name" value="CfbpA"/>
    <property type="match status" value="1"/>
</dbReference>
<dbReference type="SUPFAM" id="SSF53850">
    <property type="entry name" value="Periplasmic binding protein-like II"/>
    <property type="match status" value="1"/>
</dbReference>
<dbReference type="RefSeq" id="WP_101300897.1">
    <property type="nucleotide sequence ID" value="NZ_NXGX01000002.1"/>
</dbReference>
<evidence type="ECO:0000256" key="4">
    <source>
        <dbReference type="SAM" id="SignalP"/>
    </source>
</evidence>
<dbReference type="EMBL" id="NXGX01000002">
    <property type="protein sequence ID" value="PKR59759.1"/>
    <property type="molecule type" value="Genomic_DNA"/>
</dbReference>
<keyword evidence="3" id="KW-0408">Iron</keyword>
<reference evidence="5 6" key="1">
    <citation type="submission" date="2017-09" db="EMBL/GenBank/DDBJ databases">
        <title>Biodiversity and function of Thalassospira species in the particle-attached aromatic-hydrocarbon-degrading consortia from the surface seawater of the China South Sea.</title>
        <authorList>
            <person name="Dong C."/>
            <person name="Lai Q."/>
            <person name="Shao Z."/>
        </authorList>
    </citation>
    <scope>NUCLEOTIDE SEQUENCE [LARGE SCALE GENOMIC DNA]</scope>
    <source>
        <strain evidence="5 6">139Z-12</strain>
    </source>
</reference>
<dbReference type="GO" id="GO:0046872">
    <property type="term" value="F:metal ion binding"/>
    <property type="evidence" value="ECO:0007669"/>
    <property type="project" value="UniProtKB-KW"/>
</dbReference>
<dbReference type="AlphaFoldDB" id="A0A2N3LAF4"/>
<keyword evidence="6" id="KW-1185">Reference proteome</keyword>
<evidence type="ECO:0000256" key="1">
    <source>
        <dbReference type="ARBA" id="ARBA00008520"/>
    </source>
</evidence>
<feature type="chain" id="PRO_5014723265" evidence="4">
    <location>
        <begin position="25"/>
        <end position="338"/>
    </location>
</feature>
<dbReference type="GO" id="GO:0030288">
    <property type="term" value="C:outer membrane-bounded periplasmic space"/>
    <property type="evidence" value="ECO:0007669"/>
    <property type="project" value="TreeGrafter"/>
</dbReference>